<protein>
    <submittedName>
        <fullName evidence="3">Uncharacterized protein</fullName>
    </submittedName>
</protein>
<organism evidence="3 4">
    <name type="scientific">Rousettus aegyptiacus</name>
    <name type="common">Egyptian fruit bat</name>
    <name type="synonym">Pteropus aegyptiacus</name>
    <dbReference type="NCBI Taxonomy" id="9407"/>
    <lineage>
        <taxon>Eukaryota</taxon>
        <taxon>Metazoa</taxon>
        <taxon>Chordata</taxon>
        <taxon>Craniata</taxon>
        <taxon>Vertebrata</taxon>
        <taxon>Euteleostomi</taxon>
        <taxon>Mammalia</taxon>
        <taxon>Eutheria</taxon>
        <taxon>Laurasiatheria</taxon>
        <taxon>Chiroptera</taxon>
        <taxon>Yinpterochiroptera</taxon>
        <taxon>Pteropodoidea</taxon>
        <taxon>Pteropodidae</taxon>
        <taxon>Rousettinae</taxon>
        <taxon>Rousettus</taxon>
    </lineage>
</organism>
<feature type="compositionally biased region" description="Basic and acidic residues" evidence="1">
    <location>
        <begin position="7"/>
        <end position="18"/>
    </location>
</feature>
<dbReference type="EMBL" id="JACASE010000004">
    <property type="protein sequence ID" value="KAF6475009.1"/>
    <property type="molecule type" value="Genomic_DNA"/>
</dbReference>
<proteinExistence type="predicted"/>
<keyword evidence="2" id="KW-0812">Transmembrane</keyword>
<reference evidence="3 4" key="1">
    <citation type="journal article" date="2020" name="Nature">
        <title>Six reference-quality genomes reveal evolution of bat adaptations.</title>
        <authorList>
            <person name="Jebb D."/>
            <person name="Huang Z."/>
            <person name="Pippel M."/>
            <person name="Hughes G.M."/>
            <person name="Lavrichenko K."/>
            <person name="Devanna P."/>
            <person name="Winkler S."/>
            <person name="Jermiin L.S."/>
            <person name="Skirmuntt E.C."/>
            <person name="Katzourakis A."/>
            <person name="Burkitt-Gray L."/>
            <person name="Ray D.A."/>
            <person name="Sullivan K.A.M."/>
            <person name="Roscito J.G."/>
            <person name="Kirilenko B.M."/>
            <person name="Davalos L.M."/>
            <person name="Corthals A.P."/>
            <person name="Power M.L."/>
            <person name="Jones G."/>
            <person name="Ransome R.D."/>
            <person name="Dechmann D.K.N."/>
            <person name="Locatelli A.G."/>
            <person name="Puechmaille S.J."/>
            <person name="Fedrigo O."/>
            <person name="Jarvis E.D."/>
            <person name="Hiller M."/>
            <person name="Vernes S.C."/>
            <person name="Myers E.W."/>
            <person name="Teeling E.C."/>
        </authorList>
    </citation>
    <scope>NUCLEOTIDE SEQUENCE [LARGE SCALE GENOMIC DNA]</scope>
    <source>
        <strain evidence="3">MRouAeg1</strain>
        <tissue evidence="3">Muscle</tissue>
    </source>
</reference>
<gene>
    <name evidence="3" type="ORF">HJG63_011102</name>
</gene>
<sequence length="151" mass="15855">MNVTSRGDGKFRPSKNDDVGCCFPSSCASPPAHHARGGDVGHTASPVVTDRPRSEMKELGRRDGEQAAQGREAGTRLRVACPVTSEVPCPSPCLRAKALSSSSSPPNGSSTSCLPRLISCILYIFKVVIIFIVIFIVAGGASPGPLPTHQR</sequence>
<evidence type="ECO:0000256" key="1">
    <source>
        <dbReference type="SAM" id="MobiDB-lite"/>
    </source>
</evidence>
<feature type="region of interest" description="Disordered" evidence="1">
    <location>
        <begin position="30"/>
        <end position="74"/>
    </location>
</feature>
<dbReference type="Proteomes" id="UP000593571">
    <property type="component" value="Unassembled WGS sequence"/>
</dbReference>
<feature type="transmembrane region" description="Helical" evidence="2">
    <location>
        <begin position="120"/>
        <end position="141"/>
    </location>
</feature>
<keyword evidence="2" id="KW-0472">Membrane</keyword>
<dbReference type="AlphaFoldDB" id="A0A7J8HSZ5"/>
<evidence type="ECO:0000313" key="4">
    <source>
        <dbReference type="Proteomes" id="UP000593571"/>
    </source>
</evidence>
<comment type="caution">
    <text evidence="3">The sequence shown here is derived from an EMBL/GenBank/DDBJ whole genome shotgun (WGS) entry which is preliminary data.</text>
</comment>
<feature type="region of interest" description="Disordered" evidence="1">
    <location>
        <begin position="1"/>
        <end position="20"/>
    </location>
</feature>
<feature type="compositionally biased region" description="Basic and acidic residues" evidence="1">
    <location>
        <begin position="50"/>
        <end position="65"/>
    </location>
</feature>
<keyword evidence="4" id="KW-1185">Reference proteome</keyword>
<keyword evidence="2" id="KW-1133">Transmembrane helix</keyword>
<evidence type="ECO:0000256" key="2">
    <source>
        <dbReference type="SAM" id="Phobius"/>
    </source>
</evidence>
<name>A0A7J8HSZ5_ROUAE</name>
<accession>A0A7J8HSZ5</accession>
<evidence type="ECO:0000313" key="3">
    <source>
        <dbReference type="EMBL" id="KAF6475009.1"/>
    </source>
</evidence>